<feature type="region of interest" description="Disordered" evidence="1">
    <location>
        <begin position="297"/>
        <end position="325"/>
    </location>
</feature>
<feature type="region of interest" description="Disordered" evidence="1">
    <location>
        <begin position="167"/>
        <end position="273"/>
    </location>
</feature>
<feature type="region of interest" description="Disordered" evidence="1">
    <location>
        <begin position="16"/>
        <end position="44"/>
    </location>
</feature>
<dbReference type="Gene3D" id="3.30.40.10">
    <property type="entry name" value="Zinc/RING finger domain, C3HC4 (zinc finger)"/>
    <property type="match status" value="1"/>
</dbReference>
<evidence type="ECO:0000313" key="3">
    <source>
        <dbReference type="Proteomes" id="UP001430356"/>
    </source>
</evidence>
<evidence type="ECO:0000256" key="1">
    <source>
        <dbReference type="SAM" id="MobiDB-lite"/>
    </source>
</evidence>
<protein>
    <submittedName>
        <fullName evidence="2">Uncharacterized protein</fullName>
    </submittedName>
</protein>
<feature type="compositionally biased region" description="Basic residues" evidence="1">
    <location>
        <begin position="228"/>
        <end position="239"/>
    </location>
</feature>
<dbReference type="EMBL" id="JAECZO010000021">
    <property type="protein sequence ID" value="KAK7201836.1"/>
    <property type="molecule type" value="Genomic_DNA"/>
</dbReference>
<feature type="compositionally biased region" description="Polar residues" evidence="1">
    <location>
        <begin position="706"/>
        <end position="722"/>
    </location>
</feature>
<feature type="compositionally biased region" description="Polar residues" evidence="1">
    <location>
        <begin position="679"/>
        <end position="692"/>
    </location>
</feature>
<feature type="compositionally biased region" description="Polar residues" evidence="1">
    <location>
        <begin position="1028"/>
        <end position="1050"/>
    </location>
</feature>
<feature type="region of interest" description="Disordered" evidence="1">
    <location>
        <begin position="511"/>
        <end position="571"/>
    </location>
</feature>
<feature type="compositionally biased region" description="Low complexity" evidence="1">
    <location>
        <begin position="299"/>
        <end position="312"/>
    </location>
</feature>
<feature type="compositionally biased region" description="Low complexity" evidence="1">
    <location>
        <begin position="1081"/>
        <end position="1095"/>
    </location>
</feature>
<dbReference type="InterPro" id="IPR011011">
    <property type="entry name" value="Znf_FYVE_PHD"/>
</dbReference>
<dbReference type="CDD" id="cd00065">
    <property type="entry name" value="FYVE_like_SF"/>
    <property type="match status" value="1"/>
</dbReference>
<feature type="region of interest" description="Disordered" evidence="1">
    <location>
        <begin position="865"/>
        <end position="951"/>
    </location>
</feature>
<evidence type="ECO:0000313" key="2">
    <source>
        <dbReference type="EMBL" id="KAK7201836.1"/>
    </source>
</evidence>
<feature type="region of interest" description="Disordered" evidence="1">
    <location>
        <begin position="1017"/>
        <end position="1106"/>
    </location>
</feature>
<organism evidence="2 3">
    <name type="scientific">Novymonas esmeraldas</name>
    <dbReference type="NCBI Taxonomy" id="1808958"/>
    <lineage>
        <taxon>Eukaryota</taxon>
        <taxon>Discoba</taxon>
        <taxon>Euglenozoa</taxon>
        <taxon>Kinetoplastea</taxon>
        <taxon>Metakinetoplastina</taxon>
        <taxon>Trypanosomatida</taxon>
        <taxon>Trypanosomatidae</taxon>
        <taxon>Novymonas</taxon>
    </lineage>
</organism>
<dbReference type="AlphaFoldDB" id="A0AAW0F9W6"/>
<dbReference type="SUPFAM" id="SSF57903">
    <property type="entry name" value="FYVE/PHD zinc finger"/>
    <property type="match status" value="1"/>
</dbReference>
<feature type="compositionally biased region" description="Basic and acidic residues" evidence="1">
    <location>
        <begin position="254"/>
        <end position="266"/>
    </location>
</feature>
<dbReference type="InterPro" id="IPR013083">
    <property type="entry name" value="Znf_RING/FYVE/PHD"/>
</dbReference>
<name>A0AAW0F9W6_9TRYP</name>
<accession>A0AAW0F9W6</accession>
<reference evidence="2 3" key="1">
    <citation type="journal article" date="2021" name="MBio">
        <title>A New Model Trypanosomatid, Novymonas esmeraldas: Genomic Perception of Its 'Candidatus Pandoraea novymonadis' Endosymbiont.</title>
        <authorList>
            <person name="Zakharova A."/>
            <person name="Saura A."/>
            <person name="Butenko A."/>
            <person name="Podesvova L."/>
            <person name="Warmusova S."/>
            <person name="Kostygov A.Y."/>
            <person name="Nenarokova A."/>
            <person name="Lukes J."/>
            <person name="Opperdoes F.R."/>
            <person name="Yurchenko V."/>
        </authorList>
    </citation>
    <scope>NUCLEOTIDE SEQUENCE [LARGE SCALE GENOMIC DNA]</scope>
    <source>
        <strain evidence="2 3">E262AT.01</strain>
    </source>
</reference>
<keyword evidence="3" id="KW-1185">Reference proteome</keyword>
<feature type="compositionally biased region" description="Polar residues" evidence="1">
    <location>
        <begin position="921"/>
        <end position="931"/>
    </location>
</feature>
<comment type="caution">
    <text evidence="2">The sequence shown here is derived from an EMBL/GenBank/DDBJ whole genome shotgun (WGS) entry which is preliminary data.</text>
</comment>
<gene>
    <name evidence="2" type="ORF">NESM_000250600</name>
</gene>
<feature type="compositionally biased region" description="Basic and acidic residues" evidence="1">
    <location>
        <begin position="932"/>
        <end position="945"/>
    </location>
</feature>
<dbReference type="Proteomes" id="UP001430356">
    <property type="component" value="Unassembled WGS sequence"/>
</dbReference>
<proteinExistence type="predicted"/>
<feature type="region of interest" description="Disordered" evidence="1">
    <location>
        <begin position="601"/>
        <end position="752"/>
    </location>
</feature>
<feature type="compositionally biased region" description="Polar residues" evidence="1">
    <location>
        <begin position="1096"/>
        <end position="1106"/>
    </location>
</feature>
<sequence>MLSMFKDKKGFSVLFNSGGEQRPAAVPETSAPRRRADQLPTPAARLTGRDLAQFQCQRCSKRFSALEEEDGGGGSAEAASQCHRCGYATCPPCREPVAAGGPVWACCVCHTSRKSLMWLLEKTQAGPLLVTTIVEYCDPRGQRLMRSMFRFALQQYHAVTPRPSAVLAERAGSGAAGSHSRPASQTPPASLVSKARTSSRLSGERGGARLAQVSQSHSNARRPSPYTHPKHASLLRTARRSSSTAGGGAGADVRGVDKENEVEVPRRTGGSEMLRRTEEAVRVVEYSPEAAWRVRGDAEGSAAGAGERAQSQSPCAVGDAAHRTSPLPEDRCAAVADVYGAGTHHAHTRGDTSRHVVATTAAAAEVASPHTRPSGRAVFQREALPLQHIGPHAVDTAAAAAEADTNAPAVAAAPSCTASPRGQPCCLGRSLSPASSGSGRSASPAPRFPTFGQFLDDHTTTGATQMFFPRESDVLVTVSPATDEDNCSDGGGNSGAGSSCVVVELGGGVRRGDRLAATTTGGHGRSGPRTPRGVLPHTPPSASGPGDSPFARSSRRTSGWGDITPTRMLDMSSARATLQLRGSSGRRTTTTTRGSLREIHAPHLYGGGGAAGGSQVRRSGQQHESAFMSELPSQFSAHARPADTAHGQQRRQQVGLATRTAGRALCGDGRQRLARQDSRTTTPLQRTASRVQHLQRVPSRTGVLARTNSSTAQLTRTNSSSFAGRPGFARTNSSTAHTLDRGPLRHQHPTRNLTGRGRLQRTESSTLVRSGSSYGGVTCHSPRGAAAGLERTYSGYGGAASLHASPLKRPLPPSTALLRTASASSFTRSATVHAAFTRTVSAAVVGGAAPPRPVAGAFARTATGTHLPRRAGEHAGVAPRVPPLPRPQPGAGAQPSSARRAEHNSHRVAGASPLRRVPTPTALSRSGTAQRNFERQASHAGRERVWQSSAGARRTVDPAPTLVGGARRKVVGAALHRTSSSTATPAPVVATPRTPRPYLVTSVSTAATAAAVVTGTVAQSGRRPVLTSGASSPKCRSSIGSRTSGCTTRNSNEDTDAASGAVRASVQRRRPATAARERPPARAATPKTRGTAATTFARQQSRPHLL</sequence>
<feature type="compositionally biased region" description="Basic and acidic residues" evidence="1">
    <location>
        <begin position="669"/>
        <end position="678"/>
    </location>
</feature>